<dbReference type="GO" id="GO:0016301">
    <property type="term" value="F:kinase activity"/>
    <property type="evidence" value="ECO:0007669"/>
    <property type="project" value="UniProtKB-KW"/>
</dbReference>
<reference evidence="14 15" key="1">
    <citation type="submission" date="2018-08" db="EMBL/GenBank/DDBJ databases">
        <title>Draft genome sequence of Rhodobacter sphaeroides FY.</title>
        <authorList>
            <person name="Rayyan A."/>
            <person name="Meyer T.E."/>
            <person name="Kyndt J.A."/>
        </authorList>
    </citation>
    <scope>NUCLEOTIDE SEQUENCE [LARGE SCALE GENOMIC DNA]</scope>
    <source>
        <strain evidence="14 15">FY</strain>
    </source>
</reference>
<comment type="function">
    <text evidence="10">Catalyzes the transfer of pyrophosphate from adenosine triphosphate (ATP) to 6-hydroxymethyl-7,8-dihydropterin, an enzymatic step in folate biosynthesis pathway.</text>
</comment>
<comment type="pathway">
    <text evidence="1">Cofactor biosynthesis; tetrahydrofolate biosynthesis; 2-amino-4-hydroxy-6-hydroxymethyl-7,8-dihydropteridine diphosphate from 7,8-dihydroneopterin triphosphate: step 4/4.</text>
</comment>
<comment type="caution">
    <text evidence="14">The sequence shown here is derived from an EMBL/GenBank/DDBJ whole genome shotgun (WGS) entry which is preliminary data.</text>
</comment>
<sequence length="196" mass="21605">MPLDRPHGKQALVALGSNMPSAGRFPEGNVSEAISAVASAFQAPFRVSRLFKTPFFPAGAAPDFVNAAMALHLTDDVDPRKILARLHEIEADFGRSRSHRWADRTLDLDLIALDDSVWPDADTQERWRHLPPEEQARRTPDGLILPHPRLQDRAFVLVPLADVAPDWRHPLLGLTVREMLAALPEAERAAAVPLGA</sequence>
<comment type="similarity">
    <text evidence="2">Belongs to the HPPK family.</text>
</comment>
<dbReference type="AlphaFoldDB" id="A0AAX1UP55"/>
<keyword evidence="7" id="KW-0418">Kinase</keyword>
<evidence type="ECO:0000256" key="12">
    <source>
        <dbReference type="ARBA" id="ARBA00033413"/>
    </source>
</evidence>
<evidence type="ECO:0000313" key="14">
    <source>
        <dbReference type="EMBL" id="RHZ97393.1"/>
    </source>
</evidence>
<dbReference type="EC" id="2.7.6.3" evidence="3"/>
<evidence type="ECO:0000256" key="3">
    <source>
        <dbReference type="ARBA" id="ARBA00013253"/>
    </source>
</evidence>
<keyword evidence="6" id="KW-0547">Nucleotide-binding</keyword>
<evidence type="ECO:0000256" key="4">
    <source>
        <dbReference type="ARBA" id="ARBA00016218"/>
    </source>
</evidence>
<dbReference type="GO" id="GO:0046656">
    <property type="term" value="P:folic acid biosynthetic process"/>
    <property type="evidence" value="ECO:0007669"/>
    <property type="project" value="UniProtKB-KW"/>
</dbReference>
<gene>
    <name evidence="14" type="primary">folK</name>
    <name evidence="14" type="ORF">D1114_03500</name>
</gene>
<dbReference type="InterPro" id="IPR000550">
    <property type="entry name" value="Hppk"/>
</dbReference>
<organism evidence="14 15">
    <name type="scientific">Cereibacter sphaeroides</name>
    <name type="common">Rhodobacter sphaeroides</name>
    <dbReference type="NCBI Taxonomy" id="1063"/>
    <lineage>
        <taxon>Bacteria</taxon>
        <taxon>Pseudomonadati</taxon>
        <taxon>Pseudomonadota</taxon>
        <taxon>Alphaproteobacteria</taxon>
        <taxon>Rhodobacterales</taxon>
        <taxon>Paracoccaceae</taxon>
        <taxon>Cereibacter</taxon>
    </lineage>
</organism>
<dbReference type="Pfam" id="PF01288">
    <property type="entry name" value="HPPK"/>
    <property type="match status" value="1"/>
</dbReference>
<dbReference type="GO" id="GO:0005524">
    <property type="term" value="F:ATP binding"/>
    <property type="evidence" value="ECO:0007669"/>
    <property type="project" value="UniProtKB-KW"/>
</dbReference>
<accession>A0AAX1UP55</accession>
<dbReference type="SUPFAM" id="SSF55083">
    <property type="entry name" value="6-hydroxymethyl-7,8-dihydropterin pyrophosphokinase, HPPK"/>
    <property type="match status" value="1"/>
</dbReference>
<keyword evidence="9" id="KW-0289">Folate biosynthesis</keyword>
<evidence type="ECO:0000256" key="6">
    <source>
        <dbReference type="ARBA" id="ARBA00022741"/>
    </source>
</evidence>
<evidence type="ECO:0000256" key="9">
    <source>
        <dbReference type="ARBA" id="ARBA00022909"/>
    </source>
</evidence>
<evidence type="ECO:0000259" key="13">
    <source>
        <dbReference type="Pfam" id="PF01288"/>
    </source>
</evidence>
<evidence type="ECO:0000256" key="11">
    <source>
        <dbReference type="ARBA" id="ARBA00029766"/>
    </source>
</evidence>
<protein>
    <recommendedName>
        <fullName evidence="4">2-amino-4-hydroxy-6-hydroxymethyldihydropteridine pyrophosphokinase</fullName>
        <ecNumber evidence="3">2.7.6.3</ecNumber>
    </recommendedName>
    <alternativeName>
        <fullName evidence="11">6-hydroxymethyl-7,8-dihydropterin pyrophosphokinase</fullName>
    </alternativeName>
    <alternativeName>
        <fullName evidence="12">7,8-dihydro-6-hydroxymethylpterin-pyrophosphokinase</fullName>
    </alternativeName>
</protein>
<dbReference type="PANTHER" id="PTHR43071">
    <property type="entry name" value="2-AMINO-4-HYDROXY-6-HYDROXYMETHYLDIHYDROPTERIDINE PYROPHOSPHOKINASE"/>
    <property type="match status" value="1"/>
</dbReference>
<evidence type="ECO:0000256" key="10">
    <source>
        <dbReference type="ARBA" id="ARBA00029409"/>
    </source>
</evidence>
<proteinExistence type="inferred from homology"/>
<feature type="domain" description="7,8-dihydro-6-hydroxymethylpterin-pyrophosphokinase" evidence="13">
    <location>
        <begin position="13"/>
        <end position="165"/>
    </location>
</feature>
<keyword evidence="8" id="KW-0067">ATP-binding</keyword>
<dbReference type="PANTHER" id="PTHR43071:SF1">
    <property type="entry name" value="2-AMINO-4-HYDROXY-6-HYDROXYMETHYLDIHYDROPTERIDINE PYROPHOSPHOKINASE"/>
    <property type="match status" value="1"/>
</dbReference>
<evidence type="ECO:0000256" key="1">
    <source>
        <dbReference type="ARBA" id="ARBA00005051"/>
    </source>
</evidence>
<dbReference type="NCBIfam" id="TIGR01498">
    <property type="entry name" value="folK"/>
    <property type="match status" value="1"/>
</dbReference>
<evidence type="ECO:0000256" key="8">
    <source>
        <dbReference type="ARBA" id="ARBA00022840"/>
    </source>
</evidence>
<evidence type="ECO:0000256" key="2">
    <source>
        <dbReference type="ARBA" id="ARBA00005810"/>
    </source>
</evidence>
<dbReference type="InterPro" id="IPR035907">
    <property type="entry name" value="Hppk_sf"/>
</dbReference>
<evidence type="ECO:0000256" key="7">
    <source>
        <dbReference type="ARBA" id="ARBA00022777"/>
    </source>
</evidence>
<keyword evidence="5 14" id="KW-0808">Transferase</keyword>
<evidence type="ECO:0000256" key="5">
    <source>
        <dbReference type="ARBA" id="ARBA00022679"/>
    </source>
</evidence>
<dbReference type="Gene3D" id="3.30.70.560">
    <property type="entry name" value="7,8-Dihydro-6-hydroxymethylpterin-pyrophosphokinase HPPK"/>
    <property type="match status" value="1"/>
</dbReference>
<dbReference type="Proteomes" id="UP000266305">
    <property type="component" value="Unassembled WGS sequence"/>
</dbReference>
<dbReference type="GO" id="GO:0003848">
    <property type="term" value="F:2-amino-4-hydroxy-6-hydroxymethyldihydropteridine diphosphokinase activity"/>
    <property type="evidence" value="ECO:0007669"/>
    <property type="project" value="UniProtKB-EC"/>
</dbReference>
<name>A0AAX1UP55_CERSP</name>
<evidence type="ECO:0000313" key="15">
    <source>
        <dbReference type="Proteomes" id="UP000266305"/>
    </source>
</evidence>
<dbReference type="EMBL" id="QWGP01000003">
    <property type="protein sequence ID" value="RHZ97393.1"/>
    <property type="molecule type" value="Genomic_DNA"/>
</dbReference>